<dbReference type="AlphaFoldDB" id="A0A132NGT3"/>
<dbReference type="InterPro" id="IPR002347">
    <property type="entry name" value="SDR_fam"/>
</dbReference>
<dbReference type="Pfam" id="PF13561">
    <property type="entry name" value="adh_short_C2"/>
    <property type="match status" value="1"/>
</dbReference>
<evidence type="ECO:0000256" key="1">
    <source>
        <dbReference type="ARBA" id="ARBA00006484"/>
    </source>
</evidence>
<organism evidence="2 3">
    <name type="scientific">Carbonactinospora thermoautotrophica</name>
    <dbReference type="NCBI Taxonomy" id="1469144"/>
    <lineage>
        <taxon>Bacteria</taxon>
        <taxon>Bacillati</taxon>
        <taxon>Actinomycetota</taxon>
        <taxon>Actinomycetes</taxon>
        <taxon>Kitasatosporales</taxon>
        <taxon>Carbonactinosporaceae</taxon>
        <taxon>Carbonactinospora</taxon>
    </lineage>
</organism>
<dbReference type="PATRIC" id="fig|1469144.9.peg.3102"/>
<dbReference type="Proteomes" id="UP000070598">
    <property type="component" value="Unassembled WGS sequence"/>
</dbReference>
<dbReference type="CDD" id="cd05233">
    <property type="entry name" value="SDR_c"/>
    <property type="match status" value="1"/>
</dbReference>
<evidence type="ECO:0000313" key="2">
    <source>
        <dbReference type="EMBL" id="KWX09167.1"/>
    </source>
</evidence>
<sequence>MSGSSGNIGAATARLFLDRGFEVVGLDNRKPDTMPLGSFHHVTVDLADERATAQAVAEITAAAPVQHVCGIAGGALPDDGGATGWQLPTPEVFRASIERNLLSQYHLVHAALPALEAARGDRSITLCSSVNALGAWARPAYSTAKAGLLGLTRVLAEALGPRGIRVNCVAPGSVLDEANGAVGRESNGSVIRELERTIPLGRAAHPVDVARCFVTLALDLTHVHGETLVVDGGQEIRRRSRTS</sequence>
<dbReference type="InterPro" id="IPR020904">
    <property type="entry name" value="Sc_DH/Rdtase_CS"/>
</dbReference>
<dbReference type="PROSITE" id="PS00061">
    <property type="entry name" value="ADH_SHORT"/>
    <property type="match status" value="1"/>
</dbReference>
<protein>
    <submittedName>
        <fullName evidence="2">Uncharacterized protein</fullName>
    </submittedName>
</protein>
<comment type="similarity">
    <text evidence="1">Belongs to the short-chain dehydrogenases/reductases (SDR) family.</text>
</comment>
<proteinExistence type="inferred from homology"/>
<dbReference type="InterPro" id="IPR036291">
    <property type="entry name" value="NAD(P)-bd_dom_sf"/>
</dbReference>
<dbReference type="PRINTS" id="PR00081">
    <property type="entry name" value="GDHRDH"/>
</dbReference>
<dbReference type="SUPFAM" id="SSF51735">
    <property type="entry name" value="NAD(P)-binding Rossmann-fold domains"/>
    <property type="match status" value="1"/>
</dbReference>
<accession>A0A132NGT3</accession>
<dbReference type="PANTHER" id="PTHR42760:SF106">
    <property type="entry name" value="PROTEIN FIXR"/>
    <property type="match status" value="1"/>
</dbReference>
<name>A0A132NGT3_9ACTN</name>
<dbReference type="PANTHER" id="PTHR42760">
    <property type="entry name" value="SHORT-CHAIN DEHYDROGENASES/REDUCTASES FAMILY MEMBER"/>
    <property type="match status" value="1"/>
</dbReference>
<dbReference type="GO" id="GO:0016616">
    <property type="term" value="F:oxidoreductase activity, acting on the CH-OH group of donors, NAD or NADP as acceptor"/>
    <property type="evidence" value="ECO:0007669"/>
    <property type="project" value="TreeGrafter"/>
</dbReference>
<dbReference type="EMBL" id="JYIK01000874">
    <property type="protein sequence ID" value="KWX09167.1"/>
    <property type="molecule type" value="Genomic_DNA"/>
</dbReference>
<comment type="caution">
    <text evidence="2">The sequence shown here is derived from an EMBL/GenBank/DDBJ whole genome shotgun (WGS) entry which is preliminary data.</text>
</comment>
<gene>
    <name evidence="2" type="ORF">TR74_11245</name>
</gene>
<dbReference type="Gene3D" id="3.40.50.720">
    <property type="entry name" value="NAD(P)-binding Rossmann-like Domain"/>
    <property type="match status" value="1"/>
</dbReference>
<evidence type="ECO:0000313" key="3">
    <source>
        <dbReference type="Proteomes" id="UP000070598"/>
    </source>
</evidence>
<reference evidence="3" key="1">
    <citation type="submission" date="2015-02" db="EMBL/GenBank/DDBJ databases">
        <title>Physiological reanalysis, assessment of diazotrophy, and genome sequences of multiple isolates of Streptomyces thermoautotrophicus.</title>
        <authorList>
            <person name="MacKellar D.C."/>
            <person name="Lieber L."/>
            <person name="Norman J."/>
            <person name="Bolger A."/>
            <person name="Tobin C."/>
            <person name="Murray J.W."/>
            <person name="Friesen M."/>
            <person name="Prell J."/>
        </authorList>
    </citation>
    <scope>NUCLEOTIDE SEQUENCE [LARGE SCALE GENOMIC DNA]</scope>
    <source>
        <strain evidence="3">UBT1</strain>
    </source>
</reference>